<reference evidence="4" key="1">
    <citation type="journal article" date="2019" name="Int. J. Syst. Evol. Microbiol.">
        <title>The Global Catalogue of Microorganisms (GCM) 10K type strain sequencing project: providing services to taxonomists for standard genome sequencing and annotation.</title>
        <authorList>
            <consortium name="The Broad Institute Genomics Platform"/>
            <consortium name="The Broad Institute Genome Sequencing Center for Infectious Disease"/>
            <person name="Wu L."/>
            <person name="Ma J."/>
        </authorList>
    </citation>
    <scope>NUCLEOTIDE SEQUENCE [LARGE SCALE GENOMIC DNA]</scope>
    <source>
        <strain evidence="4">NBRC 102407</strain>
    </source>
</reference>
<evidence type="ECO:0000256" key="1">
    <source>
        <dbReference type="ARBA" id="ARBA00022801"/>
    </source>
</evidence>
<dbReference type="PRINTS" id="PR00111">
    <property type="entry name" value="ABHYDROLASE"/>
</dbReference>
<dbReference type="PRINTS" id="PR00412">
    <property type="entry name" value="EPOXHYDRLASE"/>
</dbReference>
<dbReference type="Gene3D" id="3.40.50.1820">
    <property type="entry name" value="alpha/beta hydrolase"/>
    <property type="match status" value="1"/>
</dbReference>
<accession>A0ABQ6FAD3</accession>
<protein>
    <submittedName>
        <fullName evidence="3">Alpha/beta hydrolase</fullName>
    </submittedName>
</protein>
<evidence type="ECO:0000313" key="3">
    <source>
        <dbReference type="EMBL" id="GLT22503.1"/>
    </source>
</evidence>
<name>A0ABQ6FAD3_9RHOO</name>
<dbReference type="InterPro" id="IPR029058">
    <property type="entry name" value="AB_hydrolase_fold"/>
</dbReference>
<dbReference type="EMBL" id="BSPX01000026">
    <property type="protein sequence ID" value="GLT22503.1"/>
    <property type="molecule type" value="Genomic_DNA"/>
</dbReference>
<dbReference type="RefSeq" id="WP_284187807.1">
    <property type="nucleotide sequence ID" value="NZ_BSPX01000026.1"/>
</dbReference>
<keyword evidence="1 3" id="KW-0378">Hydrolase</keyword>
<proteinExistence type="predicted"/>
<dbReference type="Proteomes" id="UP001157167">
    <property type="component" value="Unassembled WGS sequence"/>
</dbReference>
<evidence type="ECO:0000259" key="2">
    <source>
        <dbReference type="Pfam" id="PF12697"/>
    </source>
</evidence>
<dbReference type="PANTHER" id="PTHR43798:SF31">
    <property type="entry name" value="AB HYDROLASE SUPERFAMILY PROTEIN YCLE"/>
    <property type="match status" value="1"/>
</dbReference>
<dbReference type="InterPro" id="IPR000073">
    <property type="entry name" value="AB_hydrolase_1"/>
</dbReference>
<sequence length="260" mass="27251">MATPRWIETGAGPRGLVFLHGVSGGAKGAVSILPAITPPGWRGLAWDMPGYGASAPIDPVDFDGYAAAVVELLDAAGLDRAVLVGHSMGGMIALQTVARFPARVSGLVLACCTPAFGAPAGPLQQAFLARRIGPLDEGATMRDIAVDLIPTMVGPDADPEVLHAAVDVMADIPPDSYRAAMRALVRFDQRASLASIDVPALVVAGLHDQVSQPQVVRRMADMIPERRFVALDAGHLAPFEVPEAFAAQVQRYLADHIPVT</sequence>
<dbReference type="Pfam" id="PF12697">
    <property type="entry name" value="Abhydrolase_6"/>
    <property type="match status" value="1"/>
</dbReference>
<evidence type="ECO:0000313" key="4">
    <source>
        <dbReference type="Proteomes" id="UP001157167"/>
    </source>
</evidence>
<comment type="caution">
    <text evidence="3">The sequence shown here is derived from an EMBL/GenBank/DDBJ whole genome shotgun (WGS) entry which is preliminary data.</text>
</comment>
<dbReference type="InterPro" id="IPR050266">
    <property type="entry name" value="AB_hydrolase_sf"/>
</dbReference>
<dbReference type="InterPro" id="IPR000639">
    <property type="entry name" value="Epox_hydrolase-like"/>
</dbReference>
<dbReference type="PANTHER" id="PTHR43798">
    <property type="entry name" value="MONOACYLGLYCEROL LIPASE"/>
    <property type="match status" value="1"/>
</dbReference>
<dbReference type="GO" id="GO:0016787">
    <property type="term" value="F:hydrolase activity"/>
    <property type="evidence" value="ECO:0007669"/>
    <property type="project" value="UniProtKB-KW"/>
</dbReference>
<keyword evidence="4" id="KW-1185">Reference proteome</keyword>
<organism evidence="3 4">
    <name type="scientific">Zoogloea oryzae</name>
    <dbReference type="NCBI Taxonomy" id="310767"/>
    <lineage>
        <taxon>Bacteria</taxon>
        <taxon>Pseudomonadati</taxon>
        <taxon>Pseudomonadota</taxon>
        <taxon>Betaproteobacteria</taxon>
        <taxon>Rhodocyclales</taxon>
        <taxon>Zoogloeaceae</taxon>
        <taxon>Zoogloea</taxon>
    </lineage>
</organism>
<feature type="domain" description="AB hydrolase-1" evidence="2">
    <location>
        <begin position="16"/>
        <end position="247"/>
    </location>
</feature>
<dbReference type="SUPFAM" id="SSF53474">
    <property type="entry name" value="alpha/beta-Hydrolases"/>
    <property type="match status" value="1"/>
</dbReference>
<gene>
    <name evidence="3" type="ORF">GCM10007933_19630</name>
</gene>